<dbReference type="AlphaFoldDB" id="X0Y5V4"/>
<sequence length="55" mass="6443">ILSEEQRKTFEQAVRPLIKWLNDNCHPHVTVVADCSHAELSEGVNSFRTEDYWKD</sequence>
<feature type="non-terminal residue" evidence="1">
    <location>
        <position position="1"/>
    </location>
</feature>
<accession>X0Y5V4</accession>
<organism evidence="1">
    <name type="scientific">marine sediment metagenome</name>
    <dbReference type="NCBI Taxonomy" id="412755"/>
    <lineage>
        <taxon>unclassified sequences</taxon>
        <taxon>metagenomes</taxon>
        <taxon>ecological metagenomes</taxon>
    </lineage>
</organism>
<name>X0Y5V4_9ZZZZ</name>
<comment type="caution">
    <text evidence="1">The sequence shown here is derived from an EMBL/GenBank/DDBJ whole genome shotgun (WGS) entry which is preliminary data.</text>
</comment>
<protein>
    <submittedName>
        <fullName evidence="1">Uncharacterized protein</fullName>
    </submittedName>
</protein>
<evidence type="ECO:0000313" key="1">
    <source>
        <dbReference type="EMBL" id="GAG51145.1"/>
    </source>
</evidence>
<reference evidence="1" key="1">
    <citation type="journal article" date="2014" name="Front. Microbiol.">
        <title>High frequency of phylogenetically diverse reductive dehalogenase-homologous genes in deep subseafloor sedimentary metagenomes.</title>
        <authorList>
            <person name="Kawai M."/>
            <person name="Futagami T."/>
            <person name="Toyoda A."/>
            <person name="Takaki Y."/>
            <person name="Nishi S."/>
            <person name="Hori S."/>
            <person name="Arai W."/>
            <person name="Tsubouchi T."/>
            <person name="Morono Y."/>
            <person name="Uchiyama I."/>
            <person name="Ito T."/>
            <person name="Fujiyama A."/>
            <person name="Inagaki F."/>
            <person name="Takami H."/>
        </authorList>
    </citation>
    <scope>NUCLEOTIDE SEQUENCE</scope>
    <source>
        <strain evidence="1">Expedition CK06-06</strain>
    </source>
</reference>
<gene>
    <name evidence="1" type="ORF">S01H1_77465</name>
</gene>
<proteinExistence type="predicted"/>
<dbReference type="EMBL" id="BARS01052065">
    <property type="protein sequence ID" value="GAG51145.1"/>
    <property type="molecule type" value="Genomic_DNA"/>
</dbReference>